<feature type="transmembrane region" description="Helical" evidence="1">
    <location>
        <begin position="6"/>
        <end position="26"/>
    </location>
</feature>
<dbReference type="AlphaFoldDB" id="A0A9X1R8B0"/>
<proteinExistence type="predicted"/>
<gene>
    <name evidence="2" type="ORF">L6654_06965</name>
</gene>
<organism evidence="2 3">
    <name type="scientific">Bradyrhizobium zhengyangense</name>
    <dbReference type="NCBI Taxonomy" id="2911009"/>
    <lineage>
        <taxon>Bacteria</taxon>
        <taxon>Pseudomonadati</taxon>
        <taxon>Pseudomonadota</taxon>
        <taxon>Alphaproteobacteria</taxon>
        <taxon>Hyphomicrobiales</taxon>
        <taxon>Nitrobacteraceae</taxon>
        <taxon>Bradyrhizobium</taxon>
    </lineage>
</organism>
<accession>A0A9X1R8B0</accession>
<evidence type="ECO:0000256" key="1">
    <source>
        <dbReference type="SAM" id="Phobius"/>
    </source>
</evidence>
<reference evidence="2" key="1">
    <citation type="submission" date="2022-01" db="EMBL/GenBank/DDBJ databases">
        <title>Genome sequnece data of strain Bradyrhizobium sp. nov.</title>
        <authorList>
            <person name="Zhang J."/>
        </authorList>
    </citation>
    <scope>NUCLEOTIDE SEQUENCE</scope>
    <source>
        <strain evidence="2">WYCCWR 13023</strain>
    </source>
</reference>
<name>A0A9X1R8B0_9BRAD</name>
<sequence>MLDALLGFVFDIVLSAVGTLIAKMFGVDDAAEAGGVIVGIGILAIGFAIAVWGH</sequence>
<evidence type="ECO:0000313" key="2">
    <source>
        <dbReference type="EMBL" id="MCG2626363.1"/>
    </source>
</evidence>
<protein>
    <submittedName>
        <fullName evidence="2">Uncharacterized protein</fullName>
    </submittedName>
</protein>
<keyword evidence="1" id="KW-0812">Transmembrane</keyword>
<dbReference type="RefSeq" id="WP_237890052.1">
    <property type="nucleotide sequence ID" value="NZ_JAKLTY010000004.1"/>
</dbReference>
<keyword evidence="1" id="KW-0472">Membrane</keyword>
<feature type="transmembrane region" description="Helical" evidence="1">
    <location>
        <begin position="33"/>
        <end position="53"/>
    </location>
</feature>
<dbReference type="Proteomes" id="UP001139054">
    <property type="component" value="Unassembled WGS sequence"/>
</dbReference>
<keyword evidence="1" id="KW-1133">Transmembrane helix</keyword>
<comment type="caution">
    <text evidence="2">The sequence shown here is derived from an EMBL/GenBank/DDBJ whole genome shotgun (WGS) entry which is preliminary data.</text>
</comment>
<dbReference type="EMBL" id="JAKLTY010000004">
    <property type="protein sequence ID" value="MCG2626363.1"/>
    <property type="molecule type" value="Genomic_DNA"/>
</dbReference>
<evidence type="ECO:0000313" key="3">
    <source>
        <dbReference type="Proteomes" id="UP001139054"/>
    </source>
</evidence>